<evidence type="ECO:0000313" key="1">
    <source>
        <dbReference type="EMBL" id="VVB16902.1"/>
    </source>
</evidence>
<reference evidence="1" key="1">
    <citation type="submission" date="2019-07" db="EMBL/GenBank/DDBJ databases">
        <authorList>
            <person name="Dittberner H."/>
        </authorList>
    </citation>
    <scope>NUCLEOTIDE SEQUENCE [LARGE SCALE GENOMIC DNA]</scope>
</reference>
<gene>
    <name evidence="1" type="ORF">ANE_LOCUS27346</name>
</gene>
<protein>
    <submittedName>
        <fullName evidence="1">Uncharacterized protein</fullName>
    </submittedName>
</protein>
<keyword evidence="2" id="KW-1185">Reference proteome</keyword>
<proteinExistence type="predicted"/>
<comment type="caution">
    <text evidence="1">The sequence shown here is derived from an EMBL/GenBank/DDBJ whole genome shotgun (WGS) entry which is preliminary data.</text>
</comment>
<name>A0A565CTJ1_9BRAS</name>
<evidence type="ECO:0000313" key="2">
    <source>
        <dbReference type="Proteomes" id="UP000489600"/>
    </source>
</evidence>
<dbReference type="Proteomes" id="UP000489600">
    <property type="component" value="Unassembled WGS sequence"/>
</dbReference>
<sequence length="99" mass="11358">MVMNFPTVSKSKVTRIGGVNVEGILEMREALETEVVEVVLEENEELLVVMEGGEVRIWLVPMLLKYSPRLSDLLTRHLLNLLRIRCQHHAVQENLIEPL</sequence>
<organism evidence="1 2">
    <name type="scientific">Arabis nemorensis</name>
    <dbReference type="NCBI Taxonomy" id="586526"/>
    <lineage>
        <taxon>Eukaryota</taxon>
        <taxon>Viridiplantae</taxon>
        <taxon>Streptophyta</taxon>
        <taxon>Embryophyta</taxon>
        <taxon>Tracheophyta</taxon>
        <taxon>Spermatophyta</taxon>
        <taxon>Magnoliopsida</taxon>
        <taxon>eudicotyledons</taxon>
        <taxon>Gunneridae</taxon>
        <taxon>Pentapetalae</taxon>
        <taxon>rosids</taxon>
        <taxon>malvids</taxon>
        <taxon>Brassicales</taxon>
        <taxon>Brassicaceae</taxon>
        <taxon>Arabideae</taxon>
        <taxon>Arabis</taxon>
    </lineage>
</organism>
<dbReference type="EMBL" id="CABITT030000008">
    <property type="protein sequence ID" value="VVB16902.1"/>
    <property type="molecule type" value="Genomic_DNA"/>
</dbReference>
<dbReference type="AlphaFoldDB" id="A0A565CTJ1"/>
<accession>A0A565CTJ1</accession>